<evidence type="ECO:0000313" key="3">
    <source>
        <dbReference type="Proteomes" id="UP001589906"/>
    </source>
</evidence>
<dbReference type="GO" id="GO:0016787">
    <property type="term" value="F:hydrolase activity"/>
    <property type="evidence" value="ECO:0007669"/>
    <property type="project" value="UniProtKB-KW"/>
</dbReference>
<dbReference type="SUPFAM" id="SSF82784">
    <property type="entry name" value="OsmC-like"/>
    <property type="match status" value="1"/>
</dbReference>
<dbReference type="InterPro" id="IPR003718">
    <property type="entry name" value="OsmC/Ohr_fam"/>
</dbReference>
<feature type="domain" description="AB hydrolase-1" evidence="1">
    <location>
        <begin position="32"/>
        <end position="239"/>
    </location>
</feature>
<dbReference type="Gene3D" id="3.40.50.1820">
    <property type="entry name" value="alpha/beta hydrolase"/>
    <property type="match status" value="1"/>
</dbReference>
<dbReference type="PANTHER" id="PTHR39624:SF2">
    <property type="entry name" value="OSMC-LIKE PROTEIN"/>
    <property type="match status" value="1"/>
</dbReference>
<keyword evidence="2" id="KW-0378">Hydrolase</keyword>
<dbReference type="EMBL" id="JBHLSW010000015">
    <property type="protein sequence ID" value="MFC0634826.1"/>
    <property type="molecule type" value="Genomic_DNA"/>
</dbReference>
<keyword evidence="3" id="KW-1185">Reference proteome</keyword>
<dbReference type="InterPro" id="IPR029058">
    <property type="entry name" value="AB_hydrolase_fold"/>
</dbReference>
<accession>A0ABV6R5X3</accession>
<evidence type="ECO:0000259" key="1">
    <source>
        <dbReference type="Pfam" id="PF12697"/>
    </source>
</evidence>
<sequence>MQSEPFDFTTPGGRHVRARLDKPAGQARAYALFAHCFTCGKDNLAATRIARALAAEGVGTLRLDFAGLGDMGADHMPEGITSDVDDLIAAADHMRAQGCPAQLLVGHSLGGAAAIAAAGRIEGLKAVAVIAAPFDADHVLKLLGDGAAKVEHDEVHEAKVAGRTIRVTGRFAADLRAQDQGRRLETLNRALLVLHSPLDEVVSIDEAAKIFVAARHPKSFVSLDRADHLLTRAEDAAYAAKVVAGWASRYLEDVSVEAPDAPTDGSVRVSETGAGKFQVKVEAGGAVLMADEPESVGGMGSGPNPYELVAAGLGACTAMTLRLYAEHKGLKLTRTSVEVRHSKRKGETPPDLFERALTIEGELTEAERARLLEIADKCPVHRTLEGGSAILTTLEPHMEAEGETAHFDQMEGACAE</sequence>
<reference evidence="2 3" key="1">
    <citation type="submission" date="2024-09" db="EMBL/GenBank/DDBJ databases">
        <authorList>
            <person name="Sun Q."/>
            <person name="Mori K."/>
        </authorList>
    </citation>
    <scope>NUCLEOTIDE SEQUENCE [LARGE SCALE GENOMIC DNA]</scope>
    <source>
        <strain evidence="2 3">NCAIM B.02621</strain>
    </source>
</reference>
<dbReference type="RefSeq" id="WP_376836905.1">
    <property type="nucleotide sequence ID" value="NZ_JBHLSW010000015.1"/>
</dbReference>
<dbReference type="Proteomes" id="UP001589906">
    <property type="component" value="Unassembled WGS sequence"/>
</dbReference>
<dbReference type="SUPFAM" id="SSF53474">
    <property type="entry name" value="alpha/beta-Hydrolases"/>
    <property type="match status" value="1"/>
</dbReference>
<organism evidence="2 3">
    <name type="scientific">Brevundimonas balnearis</name>
    <dbReference type="NCBI Taxonomy" id="1572858"/>
    <lineage>
        <taxon>Bacteria</taxon>
        <taxon>Pseudomonadati</taxon>
        <taxon>Pseudomonadota</taxon>
        <taxon>Alphaproteobacteria</taxon>
        <taxon>Caulobacterales</taxon>
        <taxon>Caulobacteraceae</taxon>
        <taxon>Brevundimonas</taxon>
    </lineage>
</organism>
<evidence type="ECO:0000313" key="2">
    <source>
        <dbReference type="EMBL" id="MFC0634826.1"/>
    </source>
</evidence>
<dbReference type="PANTHER" id="PTHR39624">
    <property type="entry name" value="PROTEIN INVOLVED IN RIMO-MEDIATED BETA-METHYLTHIOLATION OF RIBOSOMAL PROTEIN S12 YCAO"/>
    <property type="match status" value="1"/>
</dbReference>
<dbReference type="InterPro" id="IPR036102">
    <property type="entry name" value="OsmC/Ohrsf"/>
</dbReference>
<dbReference type="Gene3D" id="3.30.300.20">
    <property type="match status" value="1"/>
</dbReference>
<comment type="caution">
    <text evidence="2">The sequence shown here is derived from an EMBL/GenBank/DDBJ whole genome shotgun (WGS) entry which is preliminary data.</text>
</comment>
<name>A0ABV6R5X3_9CAUL</name>
<dbReference type="InterPro" id="IPR015946">
    <property type="entry name" value="KH_dom-like_a/b"/>
</dbReference>
<dbReference type="Pfam" id="PF12697">
    <property type="entry name" value="Abhydrolase_6"/>
    <property type="match status" value="1"/>
</dbReference>
<proteinExistence type="predicted"/>
<protein>
    <submittedName>
        <fullName evidence="2">Alpha/beta fold hydrolase</fullName>
    </submittedName>
</protein>
<gene>
    <name evidence="2" type="ORF">ACFFGE_13175</name>
</gene>
<dbReference type="Pfam" id="PF02566">
    <property type="entry name" value="OsmC"/>
    <property type="match status" value="1"/>
</dbReference>
<dbReference type="InterPro" id="IPR000073">
    <property type="entry name" value="AB_hydrolase_1"/>
</dbReference>